<dbReference type="InterPro" id="IPR027417">
    <property type="entry name" value="P-loop_NTPase"/>
</dbReference>
<dbReference type="EMBL" id="JABBFX010000001">
    <property type="protein sequence ID" value="NML44508.1"/>
    <property type="molecule type" value="Genomic_DNA"/>
</dbReference>
<feature type="region of interest" description="Disordered" evidence="1">
    <location>
        <begin position="1"/>
        <end position="25"/>
    </location>
</feature>
<gene>
    <name evidence="2" type="primary">imuA</name>
    <name evidence="2" type="ORF">HHL11_12150</name>
</gene>
<evidence type="ECO:0000313" key="2">
    <source>
        <dbReference type="EMBL" id="NML44508.1"/>
    </source>
</evidence>
<dbReference type="AlphaFoldDB" id="A0A848HA67"/>
<evidence type="ECO:0000256" key="1">
    <source>
        <dbReference type="SAM" id="MobiDB-lite"/>
    </source>
</evidence>
<proteinExistence type="predicted"/>
<sequence length="272" mass="29357">MTAVAVPEWQDSEPDPGPPARRLRPHVLPGEIPPGVWRGSELGSEVSTTLSTGWKELDAQLPGGGWPCHAITELLAPQPGVVEWRVLGGLLRQVVAQDGQVVLVGPPKDPHLPGLVHAGADARHLVWIRADTPAERLWVTEQMIKSNAAGAVVAWLPQARQEQIRRLHVCALACGAPVFLCRPEAARHESSAAPLRAHVSYGLDWELRVDLFKRRGPTLDAPLRLPSIPGGLDSVLTPRLLQPSLLLKRLETSDAVGSPASRRAAGRQLAVH</sequence>
<organism evidence="2 3">
    <name type="scientific">Ramlibacter agri</name>
    <dbReference type="NCBI Taxonomy" id="2728837"/>
    <lineage>
        <taxon>Bacteria</taxon>
        <taxon>Pseudomonadati</taxon>
        <taxon>Pseudomonadota</taxon>
        <taxon>Betaproteobacteria</taxon>
        <taxon>Burkholderiales</taxon>
        <taxon>Comamonadaceae</taxon>
        <taxon>Ramlibacter</taxon>
    </lineage>
</organism>
<dbReference type="SUPFAM" id="SSF52540">
    <property type="entry name" value="P-loop containing nucleoside triphosphate hydrolases"/>
    <property type="match status" value="1"/>
</dbReference>
<dbReference type="Proteomes" id="UP000541185">
    <property type="component" value="Unassembled WGS sequence"/>
</dbReference>
<dbReference type="NCBIfam" id="NF033429">
    <property type="entry name" value="ImuA_translesion"/>
    <property type="match status" value="1"/>
</dbReference>
<keyword evidence="3" id="KW-1185">Reference proteome</keyword>
<evidence type="ECO:0000313" key="3">
    <source>
        <dbReference type="Proteomes" id="UP000541185"/>
    </source>
</evidence>
<dbReference type="Gene3D" id="3.40.50.300">
    <property type="entry name" value="P-loop containing nucleotide triphosphate hydrolases"/>
    <property type="match status" value="1"/>
</dbReference>
<reference evidence="2 3" key="1">
    <citation type="submission" date="2020-04" db="EMBL/GenBank/DDBJ databases">
        <title>Ramlibacter sp. G-1-2-2 isolated from soil.</title>
        <authorList>
            <person name="Dahal R.H."/>
        </authorList>
    </citation>
    <scope>NUCLEOTIDE SEQUENCE [LARGE SCALE GENOMIC DNA]</scope>
    <source>
        <strain evidence="2 3">G-1-2-2</strain>
    </source>
</reference>
<dbReference type="InterPro" id="IPR047610">
    <property type="entry name" value="ImuA_translesion"/>
</dbReference>
<name>A0A848HA67_9BURK</name>
<protein>
    <submittedName>
        <fullName evidence="2">Translesion DNA synthesis-associated protein ImuA</fullName>
    </submittedName>
</protein>
<comment type="caution">
    <text evidence="2">The sequence shown here is derived from an EMBL/GenBank/DDBJ whole genome shotgun (WGS) entry which is preliminary data.</text>
</comment>
<accession>A0A848HA67</accession>
<dbReference type="RefSeq" id="WP_169418630.1">
    <property type="nucleotide sequence ID" value="NZ_JABBFX010000001.1"/>
</dbReference>